<organism evidence="2 3">
    <name type="scientific">Streptacidiphilus jiangxiensis</name>
    <dbReference type="NCBI Taxonomy" id="235985"/>
    <lineage>
        <taxon>Bacteria</taxon>
        <taxon>Bacillati</taxon>
        <taxon>Actinomycetota</taxon>
        <taxon>Actinomycetes</taxon>
        <taxon>Kitasatosporales</taxon>
        <taxon>Streptomycetaceae</taxon>
        <taxon>Streptacidiphilus</taxon>
    </lineage>
</organism>
<reference evidence="3" key="1">
    <citation type="submission" date="2016-10" db="EMBL/GenBank/DDBJ databases">
        <authorList>
            <person name="Varghese N."/>
        </authorList>
    </citation>
    <scope>NUCLEOTIDE SEQUENCE [LARGE SCALE GENOMIC DNA]</scope>
    <source>
        <strain evidence="3">DSM 45096 / BCRC 16803 / CGMCC 4.1857 / CIP 109030 / JCM 12277 / KCTC 19219 / NBRC 100920 / 33214</strain>
    </source>
</reference>
<accession>A0A1H7HEE6</accession>
<name>A0A1H7HEE6_STRJI</name>
<evidence type="ECO:0000313" key="2">
    <source>
        <dbReference type="EMBL" id="SEK48067.1"/>
    </source>
</evidence>
<feature type="region of interest" description="Disordered" evidence="1">
    <location>
        <begin position="78"/>
        <end position="102"/>
    </location>
</feature>
<sequence length="102" mass="11152">MHLRQRWPAAPYVAVWRDAVALPDLTQDAAEPTDDLAGVVLAELMRYKCLACDARFDVIRPEVAAPVLGRNLARRRSVSGRPACGSSSGTSRIYGLARSQSR</sequence>
<dbReference type="AlphaFoldDB" id="A0A1H7HEE6"/>
<evidence type="ECO:0000313" key="3">
    <source>
        <dbReference type="Proteomes" id="UP000183015"/>
    </source>
</evidence>
<dbReference type="eggNOG" id="ENOG5031XXR">
    <property type="taxonomic scope" value="Bacteria"/>
</dbReference>
<dbReference type="Proteomes" id="UP000183015">
    <property type="component" value="Unassembled WGS sequence"/>
</dbReference>
<protein>
    <submittedName>
        <fullName evidence="2">Uncharacterized protein</fullName>
    </submittedName>
</protein>
<gene>
    <name evidence="2" type="ORF">SAMN05414137_102162</name>
</gene>
<keyword evidence="3" id="KW-1185">Reference proteome</keyword>
<proteinExistence type="predicted"/>
<evidence type="ECO:0000256" key="1">
    <source>
        <dbReference type="SAM" id="MobiDB-lite"/>
    </source>
</evidence>
<dbReference type="EMBL" id="FOAZ01000002">
    <property type="protein sequence ID" value="SEK48067.1"/>
    <property type="molecule type" value="Genomic_DNA"/>
</dbReference>